<dbReference type="KEGG" id="bthg:MS2017_0722"/>
<accession>A0A3G3IKS3</accession>
<organism evidence="1 2">
    <name type="scientific">Bathymodiolus thermophilus thioautotrophic gill symbiont</name>
    <dbReference type="NCBI Taxonomy" id="2360"/>
    <lineage>
        <taxon>Bacteria</taxon>
        <taxon>Pseudomonadati</taxon>
        <taxon>Pseudomonadota</taxon>
        <taxon>Gammaproteobacteria</taxon>
        <taxon>sulfur-oxidizing symbionts</taxon>
    </lineage>
</organism>
<dbReference type="RefSeq" id="WP_122951291.1">
    <property type="nucleotide sequence ID" value="NZ_CP024634.1"/>
</dbReference>
<dbReference type="InterPro" id="IPR010235">
    <property type="entry name" value="HepT"/>
</dbReference>
<proteinExistence type="predicted"/>
<evidence type="ECO:0000313" key="2">
    <source>
        <dbReference type="Proteomes" id="UP000278334"/>
    </source>
</evidence>
<evidence type="ECO:0000313" key="1">
    <source>
        <dbReference type="EMBL" id="AYQ56450.1"/>
    </source>
</evidence>
<dbReference type="AlphaFoldDB" id="A0A3G3IKS3"/>
<dbReference type="SUPFAM" id="SSF81593">
    <property type="entry name" value="Nucleotidyltransferase substrate binding subunit/domain"/>
    <property type="match status" value="1"/>
</dbReference>
<dbReference type="Gene3D" id="1.20.120.330">
    <property type="entry name" value="Nucleotidyltransferases domain 2"/>
    <property type="match status" value="1"/>
</dbReference>
<dbReference type="EMBL" id="CP024634">
    <property type="protein sequence ID" value="AYQ56450.1"/>
    <property type="molecule type" value="Genomic_DNA"/>
</dbReference>
<gene>
    <name evidence="1" type="ORF">MS2017_0722</name>
</gene>
<name>A0A3G3IKS3_9GAMM</name>
<protein>
    <submittedName>
        <fullName evidence="1">Nucleotidyltransferase</fullName>
    </submittedName>
</protein>
<dbReference type="Pfam" id="PF08780">
    <property type="entry name" value="NTase_sub_bind"/>
    <property type="match status" value="1"/>
</dbReference>
<dbReference type="Proteomes" id="UP000278334">
    <property type="component" value="Chromosome"/>
</dbReference>
<dbReference type="GO" id="GO:0016740">
    <property type="term" value="F:transferase activity"/>
    <property type="evidence" value="ECO:0007669"/>
    <property type="project" value="UniProtKB-KW"/>
</dbReference>
<keyword evidence="1" id="KW-0808">Transferase</keyword>
<dbReference type="NCBIfam" id="TIGR01987">
    <property type="entry name" value="HI0074"/>
    <property type="match status" value="1"/>
</dbReference>
<reference evidence="1 2" key="1">
    <citation type="submission" date="2017-11" db="EMBL/GenBank/DDBJ databases">
        <title>Genome sequence of the bacterial symbiont EPR9N from a vent mussel Bathymodiolus thermophilus.</title>
        <authorList>
            <person name="Won Y.-J."/>
        </authorList>
    </citation>
    <scope>NUCLEOTIDE SEQUENCE [LARGE SCALE GENOMIC DNA]</scope>
    <source>
        <strain evidence="1 2">EPR9N</strain>
    </source>
</reference>
<sequence length="142" mass="17281">MSENKDIRWKQRFQNYSKAFALLRIVIEENEDILTLSDLEKEGLIRRFKFTFELAWRTLKDKMQEDGIMIDKISPKFILKLAYNSKYINNIKVWIAMVNDRNLMSHTYNFDNFNKVLKALQDTYYFHLEELYIDFMTQDLNE</sequence>